<protein>
    <submittedName>
        <fullName evidence="2">Uncharacterized protein</fullName>
    </submittedName>
</protein>
<name>A0A543FDH0_9NOCA</name>
<dbReference type="RefSeq" id="WP_141809899.1">
    <property type="nucleotide sequence ID" value="NZ_VFPG01000001.1"/>
</dbReference>
<keyword evidence="1" id="KW-0472">Membrane</keyword>
<organism evidence="2 3">
    <name type="scientific">Nocardia bhagyanarayanae</name>
    <dbReference type="NCBI Taxonomy" id="1215925"/>
    <lineage>
        <taxon>Bacteria</taxon>
        <taxon>Bacillati</taxon>
        <taxon>Actinomycetota</taxon>
        <taxon>Actinomycetes</taxon>
        <taxon>Mycobacteriales</taxon>
        <taxon>Nocardiaceae</taxon>
        <taxon>Nocardia</taxon>
    </lineage>
</organism>
<feature type="transmembrane region" description="Helical" evidence="1">
    <location>
        <begin position="89"/>
        <end position="108"/>
    </location>
</feature>
<keyword evidence="1" id="KW-0812">Transmembrane</keyword>
<accession>A0A543FDH0</accession>
<gene>
    <name evidence="2" type="ORF">FB390_3578</name>
</gene>
<dbReference type="OrthoDB" id="4557993at2"/>
<feature type="transmembrane region" description="Helical" evidence="1">
    <location>
        <begin position="37"/>
        <end position="56"/>
    </location>
</feature>
<keyword evidence="1" id="KW-1133">Transmembrane helix</keyword>
<evidence type="ECO:0000313" key="2">
    <source>
        <dbReference type="EMBL" id="TQM31908.1"/>
    </source>
</evidence>
<feature type="transmembrane region" description="Helical" evidence="1">
    <location>
        <begin position="63"/>
        <end position="83"/>
    </location>
</feature>
<comment type="caution">
    <text evidence="2">The sequence shown here is derived from an EMBL/GenBank/DDBJ whole genome shotgun (WGS) entry which is preliminary data.</text>
</comment>
<evidence type="ECO:0000313" key="3">
    <source>
        <dbReference type="Proteomes" id="UP000316331"/>
    </source>
</evidence>
<proteinExistence type="predicted"/>
<feature type="transmembrane region" description="Helical" evidence="1">
    <location>
        <begin position="7"/>
        <end position="25"/>
    </location>
</feature>
<evidence type="ECO:0000256" key="1">
    <source>
        <dbReference type="SAM" id="Phobius"/>
    </source>
</evidence>
<dbReference type="EMBL" id="VFPG01000001">
    <property type="protein sequence ID" value="TQM31908.1"/>
    <property type="molecule type" value="Genomic_DNA"/>
</dbReference>
<keyword evidence="3" id="KW-1185">Reference proteome</keyword>
<reference evidence="2 3" key="1">
    <citation type="submission" date="2019-06" db="EMBL/GenBank/DDBJ databases">
        <title>Sequencing the genomes of 1000 actinobacteria strains.</title>
        <authorList>
            <person name="Klenk H.-P."/>
        </authorList>
    </citation>
    <scope>NUCLEOTIDE SEQUENCE [LARGE SCALE GENOMIC DNA]</scope>
    <source>
        <strain evidence="2 3">DSM 103495</strain>
    </source>
</reference>
<dbReference type="Proteomes" id="UP000316331">
    <property type="component" value="Unassembled WGS sequence"/>
</dbReference>
<sequence length="133" mass="14332">MRASPAAVRIAVVGIGIHAINHVVVPLLPPTNWNVGTVYHLIAAPVYAALILPLLAGRRWARVVITVLLGCQFAGRFVVWALFPETGARLALIAGWAISATVLALLWIPRPARRHFRASAEQPSAHSSAPLER</sequence>
<dbReference type="AlphaFoldDB" id="A0A543FDH0"/>